<proteinExistence type="predicted"/>
<evidence type="ECO:0000259" key="1">
    <source>
        <dbReference type="PROSITE" id="PS50206"/>
    </source>
</evidence>
<reference evidence="2 3" key="1">
    <citation type="journal article" date="2018" name="Int. J. Syst. Evol. Microbiol.">
        <title>Adhaeribacter swui sp. nov., isolated from wet mud.</title>
        <authorList>
            <person name="Kim D.U."/>
            <person name="Kim K.W."/>
            <person name="Kang M.S."/>
            <person name="Kim J.Y."/>
            <person name="Jang J.H."/>
            <person name="Kim M.K."/>
        </authorList>
    </citation>
    <scope>NUCLEOTIDE SEQUENCE [LARGE SCALE GENOMIC DNA]</scope>
    <source>
        <strain evidence="2 3">KCTC 52873</strain>
    </source>
</reference>
<dbReference type="CDD" id="cd00158">
    <property type="entry name" value="RHOD"/>
    <property type="match status" value="1"/>
</dbReference>
<name>A0A7G7GEA1_9BACT</name>
<dbReference type="InterPro" id="IPR036873">
    <property type="entry name" value="Rhodanese-like_dom_sf"/>
</dbReference>
<dbReference type="Pfam" id="PF00581">
    <property type="entry name" value="Rhodanese"/>
    <property type="match status" value="1"/>
</dbReference>
<dbReference type="PROSITE" id="PS50206">
    <property type="entry name" value="RHODANESE_3"/>
    <property type="match status" value="1"/>
</dbReference>
<dbReference type="Proteomes" id="UP000515237">
    <property type="component" value="Chromosome"/>
</dbReference>
<dbReference type="SUPFAM" id="SSF52821">
    <property type="entry name" value="Rhodanese/Cell cycle control phosphatase"/>
    <property type="match status" value="1"/>
</dbReference>
<dbReference type="Gene3D" id="3.40.250.10">
    <property type="entry name" value="Rhodanese-like domain"/>
    <property type="match status" value="1"/>
</dbReference>
<sequence length="99" mass="11157">MEDITTNELKERLANGEKPFIVDVREPHEYEEFNIGALNIPLGSLPQRLDELESHKDEEIILHCRSGARSGNAKAYLLQQGFPKVRNLLGGMLAWQAQG</sequence>
<dbReference type="InterPro" id="IPR001763">
    <property type="entry name" value="Rhodanese-like_dom"/>
</dbReference>
<dbReference type="SMART" id="SM00450">
    <property type="entry name" value="RHOD"/>
    <property type="match status" value="1"/>
</dbReference>
<dbReference type="AlphaFoldDB" id="A0A7G7GEA1"/>
<dbReference type="PANTHER" id="PTHR43031">
    <property type="entry name" value="FAD-DEPENDENT OXIDOREDUCTASE"/>
    <property type="match status" value="1"/>
</dbReference>
<protein>
    <submittedName>
        <fullName evidence="2">Rhodanese-like domain-containing protein</fullName>
    </submittedName>
</protein>
<dbReference type="RefSeq" id="WP_185271977.1">
    <property type="nucleotide sequence ID" value="NZ_CP055156.1"/>
</dbReference>
<dbReference type="EMBL" id="CP055156">
    <property type="protein sequence ID" value="QNF35485.1"/>
    <property type="molecule type" value="Genomic_DNA"/>
</dbReference>
<dbReference type="PANTHER" id="PTHR43031:SF17">
    <property type="entry name" value="SULFURTRANSFERASE YTWF-RELATED"/>
    <property type="match status" value="1"/>
</dbReference>
<gene>
    <name evidence="2" type="ORF">HUW51_23275</name>
</gene>
<organism evidence="2 3">
    <name type="scientific">Adhaeribacter swui</name>
    <dbReference type="NCBI Taxonomy" id="2086471"/>
    <lineage>
        <taxon>Bacteria</taxon>
        <taxon>Pseudomonadati</taxon>
        <taxon>Bacteroidota</taxon>
        <taxon>Cytophagia</taxon>
        <taxon>Cytophagales</taxon>
        <taxon>Hymenobacteraceae</taxon>
        <taxon>Adhaeribacter</taxon>
    </lineage>
</organism>
<feature type="domain" description="Rhodanese" evidence="1">
    <location>
        <begin position="15"/>
        <end position="97"/>
    </location>
</feature>
<accession>A0A7G7GEA1</accession>
<evidence type="ECO:0000313" key="2">
    <source>
        <dbReference type="EMBL" id="QNF35485.1"/>
    </source>
</evidence>
<dbReference type="KEGG" id="aswu:HUW51_23275"/>
<keyword evidence="3" id="KW-1185">Reference proteome</keyword>
<dbReference type="InterPro" id="IPR050229">
    <property type="entry name" value="GlpE_sulfurtransferase"/>
</dbReference>
<evidence type="ECO:0000313" key="3">
    <source>
        <dbReference type="Proteomes" id="UP000515237"/>
    </source>
</evidence>